<evidence type="ECO:0000313" key="10">
    <source>
        <dbReference type="Proteomes" id="UP000324758"/>
    </source>
</evidence>
<evidence type="ECO:0000313" key="9">
    <source>
        <dbReference type="EMBL" id="TYL90663.1"/>
    </source>
</evidence>
<dbReference type="Pfam" id="PF13505">
    <property type="entry name" value="OMP_b-brl"/>
    <property type="match status" value="1"/>
</dbReference>
<dbReference type="InterPro" id="IPR027385">
    <property type="entry name" value="Beta-barrel_OMP"/>
</dbReference>
<dbReference type="AlphaFoldDB" id="A0A5D3K6E0"/>
<dbReference type="InterPro" id="IPR007049">
    <property type="entry name" value="Carb-sel_porin_OprB"/>
</dbReference>
<dbReference type="Proteomes" id="UP000324758">
    <property type="component" value="Unassembled WGS sequence"/>
</dbReference>
<comment type="caution">
    <text evidence="9">The sequence shown here is derived from an EMBL/GenBank/DDBJ whole genome shotgun (WGS) entry which is preliminary data.</text>
</comment>
<dbReference type="InterPro" id="IPR051692">
    <property type="entry name" value="OMP-like"/>
</dbReference>
<reference evidence="9 10" key="1">
    <citation type="submission" date="2019-08" db="EMBL/GenBank/DDBJ databases">
        <title>Bradyrhizobium hipponensis sp. nov., a rhizobium isolated from a Lupinus angustifolius root nodule in Tunisia.</title>
        <authorList>
            <person name="Off K."/>
            <person name="Rejili M."/>
            <person name="Mars M."/>
            <person name="Brachmann A."/>
            <person name="Marin M."/>
        </authorList>
    </citation>
    <scope>NUCLEOTIDE SEQUENCE [LARGE SCALE GENOMIC DNA]</scope>
    <source>
        <strain evidence="9 10">CTAW71</strain>
    </source>
</reference>
<dbReference type="InterPro" id="IPR038673">
    <property type="entry name" value="OprB_sf"/>
</dbReference>
<dbReference type="PANTHER" id="PTHR34001">
    <property type="entry name" value="BLL7405 PROTEIN"/>
    <property type="match status" value="1"/>
</dbReference>
<dbReference type="PANTHER" id="PTHR34001:SF3">
    <property type="entry name" value="BLL7405 PROTEIN"/>
    <property type="match status" value="1"/>
</dbReference>
<feature type="domain" description="Outer membrane protein beta-barrel" evidence="8">
    <location>
        <begin position="63"/>
        <end position="263"/>
    </location>
</feature>
<evidence type="ECO:0000256" key="7">
    <source>
        <dbReference type="RuleBase" id="RU363072"/>
    </source>
</evidence>
<dbReference type="InterPro" id="IPR011250">
    <property type="entry name" value="OMP/PagP_B-barrel"/>
</dbReference>
<keyword evidence="10" id="KW-1185">Reference proteome</keyword>
<dbReference type="SUPFAM" id="SSF56925">
    <property type="entry name" value="OMPA-like"/>
    <property type="match status" value="1"/>
</dbReference>
<dbReference type="GO" id="GO:0008643">
    <property type="term" value="P:carbohydrate transport"/>
    <property type="evidence" value="ECO:0007669"/>
    <property type="project" value="InterPro"/>
</dbReference>
<keyword evidence="4" id="KW-0472">Membrane</keyword>
<protein>
    <submittedName>
        <fullName evidence="9">Outer membrane beta-barrel protein</fullName>
    </submittedName>
</protein>
<dbReference type="Pfam" id="PF04966">
    <property type="entry name" value="OprB"/>
    <property type="match status" value="1"/>
</dbReference>
<name>A0A5D3K6E0_9BRAD</name>
<evidence type="ECO:0000256" key="2">
    <source>
        <dbReference type="ARBA" id="ARBA00008769"/>
    </source>
</evidence>
<accession>A0A5D3K6E0</accession>
<proteinExistence type="inferred from homology"/>
<comment type="subcellular location">
    <subcellularLocation>
        <location evidence="1">Cell outer membrane</location>
    </subcellularLocation>
</comment>
<evidence type="ECO:0000259" key="8">
    <source>
        <dbReference type="Pfam" id="PF13505"/>
    </source>
</evidence>
<keyword evidence="3" id="KW-0732">Signal</keyword>
<dbReference type="Gene3D" id="2.40.160.20">
    <property type="match status" value="1"/>
</dbReference>
<evidence type="ECO:0000256" key="1">
    <source>
        <dbReference type="ARBA" id="ARBA00004442"/>
    </source>
</evidence>
<dbReference type="GO" id="GO:0015288">
    <property type="term" value="F:porin activity"/>
    <property type="evidence" value="ECO:0007669"/>
    <property type="project" value="InterPro"/>
</dbReference>
<gene>
    <name evidence="9" type="ORF">FXB40_31710</name>
</gene>
<evidence type="ECO:0000256" key="4">
    <source>
        <dbReference type="ARBA" id="ARBA00023136"/>
    </source>
</evidence>
<evidence type="ECO:0000256" key="5">
    <source>
        <dbReference type="ARBA" id="ARBA00023237"/>
    </source>
</evidence>
<keyword evidence="5" id="KW-0998">Cell outer membrane</keyword>
<evidence type="ECO:0000256" key="6">
    <source>
        <dbReference type="ARBA" id="ARBA00038306"/>
    </source>
</evidence>
<dbReference type="GO" id="GO:0009279">
    <property type="term" value="C:cell outer membrane"/>
    <property type="evidence" value="ECO:0007669"/>
    <property type="project" value="UniProtKB-SubCell"/>
</dbReference>
<sequence>MTGAPRIGRDVGRGWGTVASGGVVLTLRGHRHRYLRTAAALASGVLVLPGAGVAADLPLKARAAKTVYEWTGFYVGGHFGYGDAGFGPGTNPMPEQGVVLPHSATGLTGGYQLGYNRQLANRVVLGIEADSTFTSPSDGPALAHSPAPFHTTIDYVGTVRGRIGYAFDRFMPYVTGGFAWGHTHININDGDGVTGLFPVGHYQTGWTAGLGLEYAVSGNWTAKAEYEYVDLSRKTYDLSGFGLGSVNVDPRIHLFKLGLNYQFGDTPWMPVVGGKTKLPESDDWNVHAQTTVLPQGYGPIHSPYASPQSLPGGGQFQATWTTTAFLGARLWDGGEFYFNPELAQGFGLNGTLGLAGFSNGEAQKAGAPFPKIRAQRYYFKQTFGLGGEQEAVEDAPNQLAGKRDIDRVTLIVGRFAIGDFFDGNSYAKDPRADFMNWAMWSSAAYDFPADLPGYTRGAVVELNRKDWAIRAGLFQVPAAPNSDVLTFKTGGSVVEFEERHAIFEQPGKLRVGVFANSGNTANYQQVVDLAAANPGLDINDIVTATQRDRLKYGFYVNLEQQIANDVGLFARVSWNDGQNQILSFTDIDRSLSGGLSIKGSRWGRPDDTVGIGGAINGLSAAHRDFLAAGGVGLLIGDGQLNYRTERVLEAYYAYSVIKGVTLTADYQLIANPAYNADRGPVSIFSGRLHAEF</sequence>
<comment type="similarity">
    <text evidence="6">Belongs to the Omp25/RopB family.</text>
</comment>
<organism evidence="9 10">
    <name type="scientific">Bradyrhizobium rifense</name>
    <dbReference type="NCBI Taxonomy" id="515499"/>
    <lineage>
        <taxon>Bacteria</taxon>
        <taxon>Pseudomonadati</taxon>
        <taxon>Pseudomonadota</taxon>
        <taxon>Alphaproteobacteria</taxon>
        <taxon>Hyphomicrobiales</taxon>
        <taxon>Nitrobacteraceae</taxon>
        <taxon>Bradyrhizobium</taxon>
    </lineage>
</organism>
<dbReference type="Gene3D" id="2.40.160.180">
    <property type="entry name" value="Carbohydrate-selective porin OprB"/>
    <property type="match status" value="1"/>
</dbReference>
<evidence type="ECO:0000256" key="3">
    <source>
        <dbReference type="ARBA" id="ARBA00022729"/>
    </source>
</evidence>
<dbReference type="OrthoDB" id="5755240at2"/>
<dbReference type="EMBL" id="VSSS01000051">
    <property type="protein sequence ID" value="TYL90663.1"/>
    <property type="molecule type" value="Genomic_DNA"/>
</dbReference>
<comment type="similarity">
    <text evidence="2 7">Belongs to the OprB family.</text>
</comment>